<dbReference type="AlphaFoldDB" id="A0A0B5DQ00"/>
<dbReference type="HOGENOM" id="CLU_058606_0_0_11"/>
<feature type="region of interest" description="Disordered" evidence="1">
    <location>
        <begin position="39"/>
        <end position="63"/>
    </location>
</feature>
<evidence type="ECO:0000313" key="6">
    <source>
        <dbReference type="Proteomes" id="UP000031526"/>
    </source>
</evidence>
<dbReference type="Pfam" id="PF10708">
    <property type="entry name" value="DUF2510"/>
    <property type="match status" value="1"/>
</dbReference>
<organism evidence="4 6">
    <name type="scientific">Streptomyces nodosus</name>
    <dbReference type="NCBI Taxonomy" id="40318"/>
    <lineage>
        <taxon>Bacteria</taxon>
        <taxon>Bacillati</taxon>
        <taxon>Actinomycetota</taxon>
        <taxon>Actinomycetes</taxon>
        <taxon>Kitasatosporales</taxon>
        <taxon>Streptomycetaceae</taxon>
        <taxon>Streptomyces</taxon>
    </lineage>
</organism>
<evidence type="ECO:0000259" key="3">
    <source>
        <dbReference type="Pfam" id="PF10708"/>
    </source>
</evidence>
<keyword evidence="2" id="KW-1133">Transmembrane helix</keyword>
<keyword evidence="2" id="KW-0472">Membrane</keyword>
<reference evidence="5 7" key="3">
    <citation type="submission" date="2017-09" db="EMBL/GenBank/DDBJ databases">
        <title>Streptomyces genome completion.</title>
        <authorList>
            <person name="Lee N."/>
            <person name="Cho B.-K."/>
        </authorList>
    </citation>
    <scope>NUCLEOTIDE SEQUENCE [LARGE SCALE GENOMIC DNA]</scope>
    <source>
        <strain evidence="5 7">ATCC 14899</strain>
    </source>
</reference>
<protein>
    <submittedName>
        <fullName evidence="5">DUF2510 domain-containing protein</fullName>
    </submittedName>
    <submittedName>
        <fullName evidence="4">Membrane protein</fullName>
    </submittedName>
</protein>
<feature type="domain" description="DUF2510" evidence="3">
    <location>
        <begin position="7"/>
        <end position="44"/>
    </location>
</feature>
<dbReference type="RefSeq" id="WP_043445296.1">
    <property type="nucleotide sequence ID" value="NZ_CP009313.1"/>
</dbReference>
<feature type="region of interest" description="Disordered" evidence="1">
    <location>
        <begin position="1"/>
        <end position="24"/>
    </location>
</feature>
<sequence>MTQVTPPGWYPDPGQTNDGPATERWWDGKAWTDHVRPAEPAAPWGPPGQAQAVGGPPGFGAQPGAPFGFPYPAAPPSRARRRIRIGAAVAAAVLVLAGIGGGVYALTAHDGGGNSAAAPGQGGSGGQDGRGGGPFGGPGGSGGSGGPGGEAPVPQRSGQPGIEDGYATDIVNGISIPVPDGWSGGTIDGGAALDSTHQYACPGDTSQSCTTGGAYSASAEAQGLTATTAEAAAKQDIAKNAEESYGTGYGGITSHKVLASRAVTVAGQQGYLVRWKAVTGKGSDGYVESLVFPSPANTARLVVIRMGIDVGKNAPDPSVLDRIARGVKAASAGDGQHV</sequence>
<reference evidence="6" key="1">
    <citation type="submission" date="2014-09" db="EMBL/GenBank/DDBJ databases">
        <title>Sequence of the Streptomyces nodosus genome.</title>
        <authorList>
            <person name="Sweeney P."/>
            <person name="Stephens N."/>
            <person name="Murphy C."/>
            <person name="Caffrey P."/>
        </authorList>
    </citation>
    <scope>NUCLEOTIDE SEQUENCE [LARGE SCALE GENOMIC DNA]</scope>
    <source>
        <strain evidence="6">ATCC 14899</strain>
    </source>
</reference>
<evidence type="ECO:0000313" key="5">
    <source>
        <dbReference type="EMBL" id="QEV41871.1"/>
    </source>
</evidence>
<keyword evidence="6" id="KW-1185">Reference proteome</keyword>
<evidence type="ECO:0000256" key="2">
    <source>
        <dbReference type="SAM" id="Phobius"/>
    </source>
</evidence>
<feature type="region of interest" description="Disordered" evidence="1">
    <location>
        <begin position="113"/>
        <end position="166"/>
    </location>
</feature>
<dbReference type="OrthoDB" id="4463773at2"/>
<evidence type="ECO:0000313" key="7">
    <source>
        <dbReference type="Proteomes" id="UP000325763"/>
    </source>
</evidence>
<evidence type="ECO:0000256" key="1">
    <source>
        <dbReference type="SAM" id="MobiDB-lite"/>
    </source>
</evidence>
<dbReference type="InterPro" id="IPR018929">
    <property type="entry name" value="DUF2510"/>
</dbReference>
<gene>
    <name evidence="5" type="ORF">CP978_27875</name>
    <name evidence="4" type="ORF">SNOD_27600</name>
</gene>
<dbReference type="Proteomes" id="UP000325763">
    <property type="component" value="Chromosome"/>
</dbReference>
<keyword evidence="2" id="KW-0812">Transmembrane</keyword>
<feature type="transmembrane region" description="Helical" evidence="2">
    <location>
        <begin position="85"/>
        <end position="106"/>
    </location>
</feature>
<name>A0A0B5DQ00_9ACTN</name>
<proteinExistence type="predicted"/>
<dbReference type="STRING" id="40318.SNOD_27600"/>
<reference evidence="4 6" key="2">
    <citation type="journal article" date="2016" name="Appl. Microbiol. Biotechnol.">
        <title>Exploiting the genome sequence of Streptomyces nodosus for enhanced antibiotic production.</title>
        <authorList>
            <person name="Sweeney P."/>
            <person name="Murphy C.D."/>
            <person name="Caffrey P."/>
        </authorList>
    </citation>
    <scope>NUCLEOTIDE SEQUENCE [LARGE SCALE GENOMIC DNA]</scope>
    <source>
        <strain evidence="4 6">ATCC 14899</strain>
    </source>
</reference>
<accession>A0A0B5DQ00</accession>
<dbReference type="EMBL" id="CP023747">
    <property type="protein sequence ID" value="QEV41871.1"/>
    <property type="molecule type" value="Genomic_DNA"/>
</dbReference>
<evidence type="ECO:0000313" key="4">
    <source>
        <dbReference type="EMBL" id="AJE43375.1"/>
    </source>
</evidence>
<dbReference type="Proteomes" id="UP000031526">
    <property type="component" value="Chromosome"/>
</dbReference>
<feature type="compositionally biased region" description="Gly residues" evidence="1">
    <location>
        <begin position="113"/>
        <end position="149"/>
    </location>
</feature>
<dbReference type="KEGG" id="snq:CP978_27875"/>
<dbReference type="EMBL" id="CP009313">
    <property type="protein sequence ID" value="AJE43375.1"/>
    <property type="molecule type" value="Genomic_DNA"/>
</dbReference>